<reference evidence="1" key="1">
    <citation type="submission" date="2019-11" db="EMBL/GenBank/DDBJ databases">
        <title>Nori genome reveals adaptations in red seaweeds to the harsh intertidal environment.</title>
        <authorList>
            <person name="Wang D."/>
            <person name="Mao Y."/>
        </authorList>
    </citation>
    <scope>NUCLEOTIDE SEQUENCE</scope>
    <source>
        <tissue evidence="1">Gametophyte</tissue>
    </source>
</reference>
<dbReference type="Proteomes" id="UP000798662">
    <property type="component" value="Chromosome 2"/>
</dbReference>
<evidence type="ECO:0000313" key="1">
    <source>
        <dbReference type="EMBL" id="KAK1865582.1"/>
    </source>
</evidence>
<gene>
    <name evidence="1" type="ORF">I4F81_008111</name>
</gene>
<proteinExistence type="predicted"/>
<comment type="caution">
    <text evidence="1">The sequence shown here is derived from an EMBL/GenBank/DDBJ whole genome shotgun (WGS) entry which is preliminary data.</text>
</comment>
<evidence type="ECO:0000313" key="2">
    <source>
        <dbReference type="Proteomes" id="UP000798662"/>
    </source>
</evidence>
<sequence length="303" mass="31501">MGPVPVVGRTRLQRRAGQAGGGGGSGGGEHTVAARGGCVRRCGGGVGGRGSGGRLPGGGGYRHYRRPWRGGGGYHGGAAVGVMALAARPALRGKETGNRRRMGVSRPTHPSLTRRGVGVLLHTRWHGRGARTPLAVSPAVRSPRRRRSGKRQLVRCRRGLLRAAEALFDGSPPPPPPVRSVFASVWKEGAAPAVSRLSPPPPCPGRHERRLGRHPAVVLAVAWSWKVPAAACTKACVCGGGARQVNIRALRFHAGGRGSGRAAFPRETAAAAAAAHSGLRRQRVTAPEREAIGGKRRGLIEGS</sequence>
<organism evidence="1 2">
    <name type="scientific">Pyropia yezoensis</name>
    <name type="common">Susabi-nori</name>
    <name type="synonym">Porphyra yezoensis</name>
    <dbReference type="NCBI Taxonomy" id="2788"/>
    <lineage>
        <taxon>Eukaryota</taxon>
        <taxon>Rhodophyta</taxon>
        <taxon>Bangiophyceae</taxon>
        <taxon>Bangiales</taxon>
        <taxon>Bangiaceae</taxon>
        <taxon>Pyropia</taxon>
    </lineage>
</organism>
<accession>A0ACC3C5Y7</accession>
<keyword evidence="2" id="KW-1185">Reference proteome</keyword>
<name>A0ACC3C5Y7_PYRYE</name>
<dbReference type="EMBL" id="CM020619">
    <property type="protein sequence ID" value="KAK1865582.1"/>
    <property type="molecule type" value="Genomic_DNA"/>
</dbReference>
<protein>
    <submittedName>
        <fullName evidence="1">Uncharacterized protein</fullName>
    </submittedName>
</protein>